<dbReference type="Proteomes" id="UP000320239">
    <property type="component" value="Unassembled WGS sequence"/>
</dbReference>
<reference evidence="1 2" key="1">
    <citation type="submission" date="2019-06" db="EMBL/GenBank/DDBJ databases">
        <title>Sequencing the genomes of 1000 actinobacteria strains.</title>
        <authorList>
            <person name="Klenk H.-P."/>
        </authorList>
    </citation>
    <scope>NUCLEOTIDE SEQUENCE [LARGE SCALE GENOMIC DNA]</scope>
    <source>
        <strain evidence="1 2">DSM 43866</strain>
    </source>
</reference>
<name>A0A561VMD9_ACTTI</name>
<evidence type="ECO:0000313" key="1">
    <source>
        <dbReference type="EMBL" id="TWG12789.1"/>
    </source>
</evidence>
<evidence type="ECO:0000313" key="2">
    <source>
        <dbReference type="Proteomes" id="UP000320239"/>
    </source>
</evidence>
<accession>A0A561VMD9</accession>
<keyword evidence="2" id="KW-1185">Reference proteome</keyword>
<proteinExistence type="predicted"/>
<sequence>MWVENRQKVFCKNHEARWRHAGRPDIEQFIVDCQVIGTASIDLRGLPPQLKLEFQYGLQCRADARARTTPPYMVMQAVRLANAAAVASLLDLEEPEWRKAAKAGRSRPPILFVIEAREAVESLRDGTGWEVEYPRDVWRLHKLPGITVRHADSTSRERLRFDRISQPWLRELGKRWTRLRLATGLSVGAAKAGVDALTCFSQFLAHAGVDRLAEVDRPLLERHLGWVAS</sequence>
<dbReference type="AlphaFoldDB" id="A0A561VMD9"/>
<comment type="caution">
    <text evidence="1">The sequence shown here is derived from an EMBL/GenBank/DDBJ whole genome shotgun (WGS) entry which is preliminary data.</text>
</comment>
<organism evidence="1 2">
    <name type="scientific">Actinoplanes teichomyceticus</name>
    <dbReference type="NCBI Taxonomy" id="1867"/>
    <lineage>
        <taxon>Bacteria</taxon>
        <taxon>Bacillati</taxon>
        <taxon>Actinomycetota</taxon>
        <taxon>Actinomycetes</taxon>
        <taxon>Micromonosporales</taxon>
        <taxon>Micromonosporaceae</taxon>
        <taxon>Actinoplanes</taxon>
    </lineage>
</organism>
<dbReference type="EMBL" id="VIWY01000005">
    <property type="protein sequence ID" value="TWG12789.1"/>
    <property type="molecule type" value="Genomic_DNA"/>
</dbReference>
<gene>
    <name evidence="1" type="ORF">FHX34_105657</name>
</gene>
<protein>
    <submittedName>
        <fullName evidence="1">Uncharacterized protein</fullName>
    </submittedName>
</protein>